<gene>
    <name evidence="2" type="ORF">D3273_25855</name>
</gene>
<evidence type="ECO:0000256" key="1">
    <source>
        <dbReference type="SAM" id="MobiDB-lite"/>
    </source>
</evidence>
<evidence type="ECO:0000313" key="3">
    <source>
        <dbReference type="Proteomes" id="UP000290759"/>
    </source>
</evidence>
<keyword evidence="3" id="KW-1185">Reference proteome</keyword>
<sequence>MAMSLSADFDARRDAEMAVEHIVQEHGIDRGAVLIAPVSDENSAGAQVAGSDTEDGHGKAGATGSPALRGRLRVSVETDDEKSEKVLASFATYGGRRAN</sequence>
<evidence type="ECO:0000313" key="2">
    <source>
        <dbReference type="EMBL" id="RYC29072.1"/>
    </source>
</evidence>
<organism evidence="2 3">
    <name type="scientific">Lichenibacterium minor</name>
    <dbReference type="NCBI Taxonomy" id="2316528"/>
    <lineage>
        <taxon>Bacteria</taxon>
        <taxon>Pseudomonadati</taxon>
        <taxon>Pseudomonadota</taxon>
        <taxon>Alphaproteobacteria</taxon>
        <taxon>Hyphomicrobiales</taxon>
        <taxon>Lichenihabitantaceae</taxon>
        <taxon>Lichenibacterium</taxon>
    </lineage>
</organism>
<dbReference type="EMBL" id="QYBB01000072">
    <property type="protein sequence ID" value="RYC29072.1"/>
    <property type="molecule type" value="Genomic_DNA"/>
</dbReference>
<dbReference type="OrthoDB" id="7271438at2"/>
<dbReference type="Proteomes" id="UP000290759">
    <property type="component" value="Unassembled WGS sequence"/>
</dbReference>
<comment type="caution">
    <text evidence="2">The sequence shown here is derived from an EMBL/GenBank/DDBJ whole genome shotgun (WGS) entry which is preliminary data.</text>
</comment>
<dbReference type="RefSeq" id="WP_129229839.1">
    <property type="nucleotide sequence ID" value="NZ_QYBB01000072.1"/>
</dbReference>
<feature type="region of interest" description="Disordered" evidence="1">
    <location>
        <begin position="41"/>
        <end position="68"/>
    </location>
</feature>
<reference evidence="2 3" key="1">
    <citation type="submission" date="2018-12" db="EMBL/GenBank/DDBJ databases">
        <authorList>
            <person name="Grouzdev D.S."/>
            <person name="Krutkina M.S."/>
        </authorList>
    </citation>
    <scope>NUCLEOTIDE SEQUENCE [LARGE SCALE GENOMIC DNA]</scope>
    <source>
        <strain evidence="2 3">RmlP026</strain>
    </source>
</reference>
<protein>
    <submittedName>
        <fullName evidence="2">Uncharacterized protein</fullName>
    </submittedName>
</protein>
<reference evidence="2 3" key="2">
    <citation type="submission" date="2019-02" db="EMBL/GenBank/DDBJ databases">
        <title>'Lichenibacterium ramalinii' gen. nov. sp. nov., 'Lichenibacterium minor' gen. nov. sp. nov.</title>
        <authorList>
            <person name="Pankratov T."/>
        </authorList>
    </citation>
    <scope>NUCLEOTIDE SEQUENCE [LARGE SCALE GENOMIC DNA]</scope>
    <source>
        <strain evidence="2 3">RmlP026</strain>
    </source>
</reference>
<dbReference type="AlphaFoldDB" id="A0A4Q2TY89"/>
<proteinExistence type="predicted"/>
<name>A0A4Q2TY89_9HYPH</name>
<accession>A0A4Q2TY89</accession>